<dbReference type="Proteomes" id="UP001054252">
    <property type="component" value="Unassembled WGS sequence"/>
</dbReference>
<protein>
    <submittedName>
        <fullName evidence="1">Uncharacterized protein</fullName>
    </submittedName>
</protein>
<proteinExistence type="predicted"/>
<dbReference type="EMBL" id="BPVZ01000136">
    <property type="protein sequence ID" value="GKV39633.1"/>
    <property type="molecule type" value="Genomic_DNA"/>
</dbReference>
<reference evidence="1 2" key="1">
    <citation type="journal article" date="2021" name="Commun. Biol.">
        <title>The genome of Shorea leprosula (Dipterocarpaceae) highlights the ecological relevance of drought in aseasonal tropical rainforests.</title>
        <authorList>
            <person name="Ng K.K.S."/>
            <person name="Kobayashi M.J."/>
            <person name="Fawcett J.A."/>
            <person name="Hatakeyama M."/>
            <person name="Paape T."/>
            <person name="Ng C.H."/>
            <person name="Ang C.C."/>
            <person name="Tnah L.H."/>
            <person name="Lee C.T."/>
            <person name="Nishiyama T."/>
            <person name="Sese J."/>
            <person name="O'Brien M.J."/>
            <person name="Copetti D."/>
            <person name="Mohd Noor M.I."/>
            <person name="Ong R.C."/>
            <person name="Putra M."/>
            <person name="Sireger I.Z."/>
            <person name="Indrioko S."/>
            <person name="Kosugi Y."/>
            <person name="Izuno A."/>
            <person name="Isagi Y."/>
            <person name="Lee S.L."/>
            <person name="Shimizu K.K."/>
        </authorList>
    </citation>
    <scope>NUCLEOTIDE SEQUENCE [LARGE SCALE GENOMIC DNA]</scope>
    <source>
        <strain evidence="1">214</strain>
    </source>
</reference>
<evidence type="ECO:0000313" key="1">
    <source>
        <dbReference type="EMBL" id="GKV39633.1"/>
    </source>
</evidence>
<keyword evidence="2" id="KW-1185">Reference proteome</keyword>
<gene>
    <name evidence="1" type="ORF">SLEP1_g47378</name>
</gene>
<evidence type="ECO:0000313" key="2">
    <source>
        <dbReference type="Proteomes" id="UP001054252"/>
    </source>
</evidence>
<organism evidence="1 2">
    <name type="scientific">Rubroshorea leprosula</name>
    <dbReference type="NCBI Taxonomy" id="152421"/>
    <lineage>
        <taxon>Eukaryota</taxon>
        <taxon>Viridiplantae</taxon>
        <taxon>Streptophyta</taxon>
        <taxon>Embryophyta</taxon>
        <taxon>Tracheophyta</taxon>
        <taxon>Spermatophyta</taxon>
        <taxon>Magnoliopsida</taxon>
        <taxon>eudicotyledons</taxon>
        <taxon>Gunneridae</taxon>
        <taxon>Pentapetalae</taxon>
        <taxon>rosids</taxon>
        <taxon>malvids</taxon>
        <taxon>Malvales</taxon>
        <taxon>Dipterocarpaceae</taxon>
        <taxon>Rubroshorea</taxon>
    </lineage>
</organism>
<sequence length="76" mass="8723">MVDFASLEKVLNLIKHELRVNSSSSVLNVNIHEATGTWGSSEMQGMAIYFPLCIEDYYFNWLGYKDNHFPVAYIGF</sequence>
<accession>A0AAV5LS48</accession>
<comment type="caution">
    <text evidence="1">The sequence shown here is derived from an EMBL/GenBank/DDBJ whole genome shotgun (WGS) entry which is preliminary data.</text>
</comment>
<name>A0AAV5LS48_9ROSI</name>
<dbReference type="AlphaFoldDB" id="A0AAV5LS48"/>